<keyword evidence="1 4" id="KW-0808">Transferase</keyword>
<evidence type="ECO:0000259" key="3">
    <source>
        <dbReference type="PROSITE" id="PS51186"/>
    </source>
</evidence>
<dbReference type="PANTHER" id="PTHR43877:SF2">
    <property type="entry name" value="AMINOALKYLPHOSPHONATE N-ACETYLTRANSFERASE-RELATED"/>
    <property type="match status" value="1"/>
</dbReference>
<keyword evidence="2" id="KW-0012">Acyltransferase</keyword>
<dbReference type="CDD" id="cd04301">
    <property type="entry name" value="NAT_SF"/>
    <property type="match status" value="1"/>
</dbReference>
<keyword evidence="5" id="KW-1185">Reference proteome</keyword>
<evidence type="ECO:0000256" key="2">
    <source>
        <dbReference type="ARBA" id="ARBA00023315"/>
    </source>
</evidence>
<dbReference type="Pfam" id="PF13508">
    <property type="entry name" value="Acetyltransf_7"/>
    <property type="match status" value="1"/>
</dbReference>
<dbReference type="Gene3D" id="3.40.630.30">
    <property type="match status" value="1"/>
</dbReference>
<dbReference type="InterPro" id="IPR050832">
    <property type="entry name" value="Bact_Acetyltransf"/>
</dbReference>
<sequence>MNNEFEIITVSSVDDDLCTGLALLTINVVKQGASVGFMDDLTMEQAQNFWKKIFGRVARDEVVLFAARHVPSRQIVGTVQLAVDLPPNQPHRGDVAKMLVHSAYRRRGIASRLLSTLEIEARERSRHILVLDTVTESPAYYLYLKYGWQVVGNIPEYALFPNGQYCSTTYFYKKLN</sequence>
<dbReference type="OrthoDB" id="3389160at2"/>
<comment type="caution">
    <text evidence="4">The sequence shown here is derived from an EMBL/GenBank/DDBJ whole genome shotgun (WGS) entry which is preliminary data.</text>
</comment>
<dbReference type="PROSITE" id="PS51186">
    <property type="entry name" value="GNAT"/>
    <property type="match status" value="1"/>
</dbReference>
<dbReference type="AlphaFoldDB" id="A0A5S5DF25"/>
<dbReference type="InterPro" id="IPR000182">
    <property type="entry name" value="GNAT_dom"/>
</dbReference>
<evidence type="ECO:0000313" key="4">
    <source>
        <dbReference type="EMBL" id="TYP94184.1"/>
    </source>
</evidence>
<evidence type="ECO:0000256" key="1">
    <source>
        <dbReference type="ARBA" id="ARBA00022679"/>
    </source>
</evidence>
<dbReference type="GO" id="GO:0016747">
    <property type="term" value="F:acyltransferase activity, transferring groups other than amino-acyl groups"/>
    <property type="evidence" value="ECO:0007669"/>
    <property type="project" value="InterPro"/>
</dbReference>
<name>A0A5S5DF25_9SPHI</name>
<organism evidence="4 5">
    <name type="scientific">Sphingobacterium allocomposti</name>
    <dbReference type="NCBI Taxonomy" id="415956"/>
    <lineage>
        <taxon>Bacteria</taxon>
        <taxon>Pseudomonadati</taxon>
        <taxon>Bacteroidota</taxon>
        <taxon>Sphingobacteriia</taxon>
        <taxon>Sphingobacteriales</taxon>
        <taxon>Sphingobacteriaceae</taxon>
        <taxon>Sphingobacterium</taxon>
    </lineage>
</organism>
<evidence type="ECO:0000313" key="5">
    <source>
        <dbReference type="Proteomes" id="UP000325105"/>
    </source>
</evidence>
<dbReference type="InterPro" id="IPR016181">
    <property type="entry name" value="Acyl_CoA_acyltransferase"/>
</dbReference>
<feature type="domain" description="N-acetyltransferase" evidence="3">
    <location>
        <begin position="24"/>
        <end position="176"/>
    </location>
</feature>
<accession>A0A5S5DF25</accession>
<gene>
    <name evidence="4" type="ORF">BC792_11352</name>
</gene>
<reference evidence="4 5" key="1">
    <citation type="submission" date="2019-07" db="EMBL/GenBank/DDBJ databases">
        <title>Genomic Encyclopedia of Archaeal and Bacterial Type Strains, Phase II (KMG-II): from individual species to whole genera.</title>
        <authorList>
            <person name="Goeker M."/>
        </authorList>
    </citation>
    <scope>NUCLEOTIDE SEQUENCE [LARGE SCALE GENOMIC DNA]</scope>
    <source>
        <strain evidence="4 5">DSM 18850</strain>
    </source>
</reference>
<dbReference type="EMBL" id="VNHX01000013">
    <property type="protein sequence ID" value="TYP94184.1"/>
    <property type="molecule type" value="Genomic_DNA"/>
</dbReference>
<dbReference type="SUPFAM" id="SSF55729">
    <property type="entry name" value="Acyl-CoA N-acyltransferases (Nat)"/>
    <property type="match status" value="1"/>
</dbReference>
<dbReference type="Proteomes" id="UP000325105">
    <property type="component" value="Unassembled WGS sequence"/>
</dbReference>
<proteinExistence type="predicted"/>
<dbReference type="PANTHER" id="PTHR43877">
    <property type="entry name" value="AMINOALKYLPHOSPHONATE N-ACETYLTRANSFERASE-RELATED-RELATED"/>
    <property type="match status" value="1"/>
</dbReference>
<protein>
    <submittedName>
        <fullName evidence="4">Acetyltransferase (GNAT) family protein</fullName>
    </submittedName>
</protein>
<dbReference type="RefSeq" id="WP_148909002.1">
    <property type="nucleotide sequence ID" value="NZ_VNHX01000013.1"/>
</dbReference>